<dbReference type="Proteomes" id="UP000182690">
    <property type="component" value="Unassembled WGS sequence"/>
</dbReference>
<comment type="similarity">
    <text evidence="1">Belongs to the amidase family.</text>
</comment>
<evidence type="ECO:0000313" key="4">
    <source>
        <dbReference type="EMBL" id="SDQ06654.1"/>
    </source>
</evidence>
<dbReference type="InterPro" id="IPR036928">
    <property type="entry name" value="AS_sf"/>
</dbReference>
<dbReference type="PANTHER" id="PTHR11895:SF7">
    <property type="entry name" value="GLUTAMYL-TRNA(GLN) AMIDOTRANSFERASE SUBUNIT A, MITOCHONDRIAL"/>
    <property type="match status" value="1"/>
</dbReference>
<feature type="region of interest" description="Disordered" evidence="2">
    <location>
        <begin position="1"/>
        <end position="30"/>
    </location>
</feature>
<evidence type="ECO:0000259" key="3">
    <source>
        <dbReference type="Pfam" id="PF01425"/>
    </source>
</evidence>
<proteinExistence type="inferred from homology"/>
<name>A0A1H0XUR0_9MICO</name>
<dbReference type="RefSeq" id="WP_083351955.1">
    <property type="nucleotide sequence ID" value="NZ_FNKB01000001.1"/>
</dbReference>
<evidence type="ECO:0000256" key="2">
    <source>
        <dbReference type="SAM" id="MobiDB-lite"/>
    </source>
</evidence>
<evidence type="ECO:0000256" key="1">
    <source>
        <dbReference type="ARBA" id="ARBA00009199"/>
    </source>
</evidence>
<dbReference type="InterPro" id="IPR000120">
    <property type="entry name" value="Amidase"/>
</dbReference>
<dbReference type="STRING" id="1079994.SAMN04488565_0206"/>
<dbReference type="Pfam" id="PF01425">
    <property type="entry name" value="Amidase"/>
    <property type="match status" value="1"/>
</dbReference>
<reference evidence="4 5" key="1">
    <citation type="submission" date="2016-10" db="EMBL/GenBank/DDBJ databases">
        <authorList>
            <person name="de Groot N.N."/>
        </authorList>
    </citation>
    <scope>NUCLEOTIDE SEQUENCE [LARGE SCALE GENOMIC DNA]</scope>
    <source>
        <strain evidence="4 5">DSM 22788</strain>
    </source>
</reference>
<dbReference type="OrthoDB" id="182039at2"/>
<dbReference type="GO" id="GO:0016740">
    <property type="term" value="F:transferase activity"/>
    <property type="evidence" value="ECO:0007669"/>
    <property type="project" value="UniProtKB-KW"/>
</dbReference>
<dbReference type="eggNOG" id="COG0154">
    <property type="taxonomic scope" value="Bacteria"/>
</dbReference>
<dbReference type="Gene3D" id="3.90.1300.10">
    <property type="entry name" value="Amidase signature (AS) domain"/>
    <property type="match status" value="1"/>
</dbReference>
<dbReference type="AlphaFoldDB" id="A0A1H0XUR0"/>
<feature type="domain" description="Amidase" evidence="3">
    <location>
        <begin position="63"/>
        <end position="506"/>
    </location>
</feature>
<dbReference type="SUPFAM" id="SSF75304">
    <property type="entry name" value="Amidase signature (AS) enzymes"/>
    <property type="match status" value="1"/>
</dbReference>
<dbReference type="InterPro" id="IPR023631">
    <property type="entry name" value="Amidase_dom"/>
</dbReference>
<gene>
    <name evidence="4" type="ORF">SAMN04488565_0206</name>
</gene>
<dbReference type="PANTHER" id="PTHR11895">
    <property type="entry name" value="TRANSAMIDASE"/>
    <property type="match status" value="1"/>
</dbReference>
<dbReference type="EMBL" id="FNKB01000001">
    <property type="protein sequence ID" value="SDQ06654.1"/>
    <property type="molecule type" value="Genomic_DNA"/>
</dbReference>
<accession>A0A1H0XUR0</accession>
<evidence type="ECO:0000313" key="5">
    <source>
        <dbReference type="Proteomes" id="UP000182690"/>
    </source>
</evidence>
<keyword evidence="4" id="KW-0808">Transferase</keyword>
<sequence length="535" mass="54585">MSTASASTAAPAAERTGGTGAISAPETPDTRRAVISGDAELALLDAHTARDRFRSGDLAPSALLEAVLTRIEAVNGDGEHPGVNAFTEILADSARAAARAADAAYAAARPGDAPLPPLLGIPVATKEKHGIAGLTLEQGLAACRGDIAAAHHPVVERVLAAGGVIHGRTTSPEFSCATTTHSPMWGVTRNPWNLDATPGGSSGGAGAALAAGMAVLATASDIAGSTRIPAGFTGTVGYKAPYGRIPGAPPLSADWYRGDGPMGRTVADTALLAEVMSGRHPGDHASWGPQAIGSLTSALQGAAGAQGLRVGLSLTLGDYPVAASIRERTLHVARALEAAGAEIVEVDLPWTTDRLRRTAFAHFGHILGPAMSRLTAGTEAELADYTRRFIADAARAASQVSLPDSLALDAAVQSELAAAMAGVDVLLTPTQAVEMLDADGAYLDGIDVRDADGTTRHLEHYWEAHLTSPFNIANRVPVLSVPSGLSPVGVPIGVQVVGHPFDEAMVFRAGSAITELVAAPPFPIEIGARRDATLG</sequence>
<organism evidence="4 5">
    <name type="scientific">Leucobacter chromiiresistens</name>
    <dbReference type="NCBI Taxonomy" id="1079994"/>
    <lineage>
        <taxon>Bacteria</taxon>
        <taxon>Bacillati</taxon>
        <taxon>Actinomycetota</taxon>
        <taxon>Actinomycetes</taxon>
        <taxon>Micrococcales</taxon>
        <taxon>Microbacteriaceae</taxon>
        <taxon>Leucobacter</taxon>
    </lineage>
</organism>
<protein>
    <submittedName>
        <fullName evidence="4">Aspartyl-tRNA(Asn)/glutamyl-tRNA(Gln) amidotransferase subunit A</fullName>
    </submittedName>
</protein>
<feature type="compositionally biased region" description="Low complexity" evidence="2">
    <location>
        <begin position="1"/>
        <end position="13"/>
    </location>
</feature>